<keyword evidence="5 12" id="KW-1133">Transmembrane helix</keyword>
<evidence type="ECO:0000256" key="4">
    <source>
        <dbReference type="ARBA" id="ARBA00022692"/>
    </source>
</evidence>
<dbReference type="Gene3D" id="1.10.4030.10">
    <property type="entry name" value="Porin chaperone SurA, peptide-binding domain"/>
    <property type="match status" value="1"/>
</dbReference>
<dbReference type="RefSeq" id="WP_128351121.1">
    <property type="nucleotide sequence ID" value="NZ_JBLXIM010000001.1"/>
</dbReference>
<keyword evidence="4 12" id="KW-0812">Transmembrane</keyword>
<dbReference type="NCBIfam" id="NF008054">
    <property type="entry name" value="PRK10788.1"/>
    <property type="match status" value="1"/>
</dbReference>
<protein>
    <recommendedName>
        <fullName evidence="9">Periplasmic chaperone PpiD</fullName>
    </recommendedName>
    <alternativeName>
        <fullName evidence="10">Periplasmic folding chaperone</fullName>
    </alternativeName>
</protein>
<dbReference type="PROSITE" id="PS50198">
    <property type="entry name" value="PPIC_PPIASE_2"/>
    <property type="match status" value="1"/>
</dbReference>
<comment type="similarity">
    <text evidence="8">Belongs to the PpiD chaperone family.</text>
</comment>
<dbReference type="SUPFAM" id="SSF109998">
    <property type="entry name" value="Triger factor/SurA peptide-binding domain-like"/>
    <property type="match status" value="1"/>
</dbReference>
<dbReference type="Proteomes" id="UP000288789">
    <property type="component" value="Unassembled WGS sequence"/>
</dbReference>
<evidence type="ECO:0000256" key="12">
    <source>
        <dbReference type="SAM" id="Phobius"/>
    </source>
</evidence>
<evidence type="ECO:0000313" key="15">
    <source>
        <dbReference type="Proteomes" id="UP000288789"/>
    </source>
</evidence>
<dbReference type="GO" id="GO:0003755">
    <property type="term" value="F:peptidyl-prolyl cis-trans isomerase activity"/>
    <property type="evidence" value="ECO:0007669"/>
    <property type="project" value="UniProtKB-KW"/>
</dbReference>
<keyword evidence="15" id="KW-1185">Reference proteome</keyword>
<evidence type="ECO:0000313" key="14">
    <source>
        <dbReference type="EMBL" id="RWU12793.1"/>
    </source>
</evidence>
<evidence type="ECO:0000256" key="11">
    <source>
        <dbReference type="PROSITE-ProRule" id="PRU00278"/>
    </source>
</evidence>
<evidence type="ECO:0000256" key="5">
    <source>
        <dbReference type="ARBA" id="ARBA00022989"/>
    </source>
</evidence>
<organism evidence="14 15">
    <name type="scientific">Pseudidiomarina gelatinasegens</name>
    <dbReference type="NCBI Taxonomy" id="2487740"/>
    <lineage>
        <taxon>Bacteria</taxon>
        <taxon>Pseudomonadati</taxon>
        <taxon>Pseudomonadota</taxon>
        <taxon>Gammaproteobacteria</taxon>
        <taxon>Alteromonadales</taxon>
        <taxon>Idiomarinaceae</taxon>
        <taxon>Pseudidiomarina</taxon>
    </lineage>
</organism>
<dbReference type="Pfam" id="PF13624">
    <property type="entry name" value="SurA_N_3"/>
    <property type="match status" value="1"/>
</dbReference>
<comment type="subcellular location">
    <subcellularLocation>
        <location evidence="1">Cell inner membrane</location>
        <topology evidence="1">Single-pass type II membrane protein</topology>
        <orientation evidence="1">Periplasmic side</orientation>
    </subcellularLocation>
</comment>
<gene>
    <name evidence="14" type="ORF">EGC76_00780</name>
</gene>
<keyword evidence="2" id="KW-1003">Cell membrane</keyword>
<dbReference type="PANTHER" id="PTHR47529:SF1">
    <property type="entry name" value="PERIPLASMIC CHAPERONE PPID"/>
    <property type="match status" value="1"/>
</dbReference>
<keyword evidence="7" id="KW-0143">Chaperone</keyword>
<evidence type="ECO:0000256" key="10">
    <source>
        <dbReference type="ARBA" id="ARBA00042775"/>
    </source>
</evidence>
<feature type="transmembrane region" description="Helical" evidence="12">
    <location>
        <begin position="12"/>
        <end position="34"/>
    </location>
</feature>
<dbReference type="InterPro" id="IPR027304">
    <property type="entry name" value="Trigger_fact/SurA_dom_sf"/>
</dbReference>
<dbReference type="InterPro" id="IPR046357">
    <property type="entry name" value="PPIase_dom_sf"/>
</dbReference>
<dbReference type="InterPro" id="IPR052029">
    <property type="entry name" value="PpiD_chaperone"/>
</dbReference>
<dbReference type="AlphaFoldDB" id="A0A443Z782"/>
<dbReference type="OrthoDB" id="9812372at2"/>
<accession>A0A443Z782</accession>
<evidence type="ECO:0000256" key="2">
    <source>
        <dbReference type="ARBA" id="ARBA00022475"/>
    </source>
</evidence>
<keyword evidence="11" id="KW-0697">Rotamase</keyword>
<keyword evidence="3" id="KW-0997">Cell inner membrane</keyword>
<dbReference type="Gene3D" id="3.10.50.40">
    <property type="match status" value="1"/>
</dbReference>
<keyword evidence="11 14" id="KW-0413">Isomerase</keyword>
<evidence type="ECO:0000256" key="6">
    <source>
        <dbReference type="ARBA" id="ARBA00023136"/>
    </source>
</evidence>
<reference evidence="14 15" key="1">
    <citation type="submission" date="2018-12" db="EMBL/GenBank/DDBJ databases">
        <authorList>
            <person name="Li A."/>
            <person name="Zhang M."/>
            <person name="Zhu H."/>
        </authorList>
    </citation>
    <scope>NUCLEOTIDE SEQUENCE [LARGE SCALE GENOMIC DNA]</scope>
    <source>
        <strain evidence="14 15">R04H25</strain>
    </source>
</reference>
<evidence type="ECO:0000256" key="3">
    <source>
        <dbReference type="ARBA" id="ARBA00022519"/>
    </source>
</evidence>
<keyword evidence="6 12" id="KW-0472">Membrane</keyword>
<sequence>MLDRIREGSQSLVVKVILVLIALTFALAGIGGYITNQPEPSVAVVNGEEISRVEFDRAVENERSRQKEQFGDFYDTLAADPAFNQRLRSQVLDDLVNQKLVELFARDAGLRVSDDQVKAAIREIGAFQVAGQFDNTSYQMTLSGLGYTPDGFAELMRRDLARTQLLQAMVNSEFALPSETAAVQRLVNQKRSGSYASMPLEQYLDTVEVTDAEVEQWYQNNQQAFAVPEQVKVEFVALDADAVAESVEVDESVVREWYDNNQANYETPDRYRFAHILIEGEDEAAQQEAQEVLEKLTEGADFAEMAAEYSDDIFTAETGGDLDFIEQGTMDPAFDEAAFALKDVGEMTGVVSTSFGYHIIKLTDFEAGSSTSFEEVRDEIVADMREDRVKQAYYELQQQVSELAFDIPDTLKPVAEETGLAARESDWFSRNNAPSALNHPAALQLVFNRDFIDERLNSDLIEVNDKQAVVVRVVDFKAASTKPLEDVRAQVLDNLRTEKAQAAARDDAEAIAAKLRAGEPVQVELTAIDAADRRASDIPRAVLQSLFEQAVPAADAVQVAVTELTNGDLAIVQLTDVVDGEVDEAMQAQMADQLINSYTQQSYGAFIEALREQADIEVRLDSSGNIRDQE</sequence>
<evidence type="ECO:0000259" key="13">
    <source>
        <dbReference type="PROSITE" id="PS50198"/>
    </source>
</evidence>
<dbReference type="GO" id="GO:0005886">
    <property type="term" value="C:plasma membrane"/>
    <property type="evidence" value="ECO:0007669"/>
    <property type="project" value="UniProtKB-SubCell"/>
</dbReference>
<comment type="caution">
    <text evidence="14">The sequence shown here is derived from an EMBL/GenBank/DDBJ whole genome shotgun (WGS) entry which is preliminary data.</text>
</comment>
<name>A0A443Z782_9GAMM</name>
<evidence type="ECO:0000256" key="9">
    <source>
        <dbReference type="ARBA" id="ARBA00040743"/>
    </source>
</evidence>
<proteinExistence type="inferred from homology"/>
<dbReference type="PANTHER" id="PTHR47529">
    <property type="entry name" value="PEPTIDYL-PROLYL CIS-TRANS ISOMERASE D"/>
    <property type="match status" value="1"/>
</dbReference>
<dbReference type="Pfam" id="PF13616">
    <property type="entry name" value="Rotamase_3"/>
    <property type="match status" value="1"/>
</dbReference>
<feature type="domain" description="PpiC" evidence="13">
    <location>
        <begin position="268"/>
        <end position="364"/>
    </location>
</feature>
<evidence type="ECO:0000256" key="1">
    <source>
        <dbReference type="ARBA" id="ARBA00004382"/>
    </source>
</evidence>
<dbReference type="InterPro" id="IPR000297">
    <property type="entry name" value="PPIase_PpiC"/>
</dbReference>
<dbReference type="SUPFAM" id="SSF54534">
    <property type="entry name" value="FKBP-like"/>
    <property type="match status" value="1"/>
</dbReference>
<dbReference type="EMBL" id="RSFE01000001">
    <property type="protein sequence ID" value="RWU12793.1"/>
    <property type="molecule type" value="Genomic_DNA"/>
</dbReference>
<evidence type="ECO:0000256" key="7">
    <source>
        <dbReference type="ARBA" id="ARBA00023186"/>
    </source>
</evidence>
<evidence type="ECO:0000256" key="8">
    <source>
        <dbReference type="ARBA" id="ARBA00038408"/>
    </source>
</evidence>